<accession>A0A1I2UA40</accession>
<evidence type="ECO:0000313" key="1">
    <source>
        <dbReference type="EMBL" id="SFG73950.1"/>
    </source>
</evidence>
<protein>
    <submittedName>
        <fullName evidence="1">Uncharacterized protein</fullName>
    </submittedName>
</protein>
<dbReference type="RefSeq" id="WP_092286564.1">
    <property type="nucleotide sequence ID" value="NZ_FOPJ01000012.1"/>
</dbReference>
<organism evidence="1 2">
    <name type="scientific">Corynebacterium spheniscorum</name>
    <dbReference type="NCBI Taxonomy" id="185761"/>
    <lineage>
        <taxon>Bacteria</taxon>
        <taxon>Bacillati</taxon>
        <taxon>Actinomycetota</taxon>
        <taxon>Actinomycetes</taxon>
        <taxon>Mycobacteriales</taxon>
        <taxon>Corynebacteriaceae</taxon>
        <taxon>Corynebacterium</taxon>
    </lineage>
</organism>
<dbReference type="EMBL" id="FOPJ01000012">
    <property type="protein sequence ID" value="SFG73950.1"/>
    <property type="molecule type" value="Genomic_DNA"/>
</dbReference>
<dbReference type="OrthoDB" id="510970at2"/>
<reference evidence="1 2" key="1">
    <citation type="submission" date="2016-10" db="EMBL/GenBank/DDBJ databases">
        <authorList>
            <person name="de Groot N.N."/>
        </authorList>
    </citation>
    <scope>NUCLEOTIDE SEQUENCE [LARGE SCALE GENOMIC DNA]</scope>
    <source>
        <strain>J11</strain>
        <strain evidence="2">PG 39</strain>
    </source>
</reference>
<dbReference type="AlphaFoldDB" id="A0A1I2UA40"/>
<proteinExistence type="predicted"/>
<dbReference type="Proteomes" id="UP000199065">
    <property type="component" value="Unassembled WGS sequence"/>
</dbReference>
<evidence type="ECO:0000313" key="2">
    <source>
        <dbReference type="Proteomes" id="UP000199065"/>
    </source>
</evidence>
<gene>
    <name evidence="1" type="ORF">SAMN05660282_01799</name>
</gene>
<sequence length="103" mass="11895">MSSLIKRIGCGFRNFDKYRIQALLYADKPNWLLVNDTFHEDIAEESEALGFGILRLNMTYSREKKKEARQTLEFWPACSGRRDPHLRISGKAKNQQPGLVVPI</sequence>
<name>A0A1I2UA40_9CORY</name>
<keyword evidence="2" id="KW-1185">Reference proteome</keyword>